<feature type="compositionally biased region" description="Low complexity" evidence="4">
    <location>
        <begin position="268"/>
        <end position="299"/>
    </location>
</feature>
<feature type="compositionally biased region" description="Low complexity" evidence="4">
    <location>
        <begin position="245"/>
        <end position="261"/>
    </location>
</feature>
<dbReference type="SMART" id="SM00257">
    <property type="entry name" value="LysM"/>
    <property type="match status" value="3"/>
</dbReference>
<keyword evidence="8" id="KW-1185">Reference proteome</keyword>
<dbReference type="InterPro" id="IPR036779">
    <property type="entry name" value="LysM_dom_sf"/>
</dbReference>
<evidence type="ECO:0000256" key="4">
    <source>
        <dbReference type="SAM" id="MobiDB-lite"/>
    </source>
</evidence>
<dbReference type="SMART" id="SM00028">
    <property type="entry name" value="TPR"/>
    <property type="match status" value="4"/>
</dbReference>
<dbReference type="PROSITE" id="PS50005">
    <property type="entry name" value="TPR"/>
    <property type="match status" value="3"/>
</dbReference>
<evidence type="ECO:0000313" key="8">
    <source>
        <dbReference type="Proteomes" id="UP000006250"/>
    </source>
</evidence>
<evidence type="ECO:0000256" key="5">
    <source>
        <dbReference type="SAM" id="SignalP"/>
    </source>
</evidence>
<evidence type="ECO:0000256" key="3">
    <source>
        <dbReference type="PROSITE-ProRule" id="PRU00339"/>
    </source>
</evidence>
<dbReference type="Pfam" id="PF01476">
    <property type="entry name" value="LysM"/>
    <property type="match status" value="3"/>
</dbReference>
<feature type="repeat" description="TPR" evidence="3">
    <location>
        <begin position="374"/>
        <end position="407"/>
    </location>
</feature>
<comment type="caution">
    <text evidence="7">The sequence shown here is derived from an EMBL/GenBank/DDBJ whole genome shotgun (WGS) entry which is preliminary data.</text>
</comment>
<keyword evidence="1" id="KW-0677">Repeat</keyword>
<evidence type="ECO:0000256" key="1">
    <source>
        <dbReference type="ARBA" id="ARBA00022737"/>
    </source>
</evidence>
<dbReference type="InterPro" id="IPR011990">
    <property type="entry name" value="TPR-like_helical_dom_sf"/>
</dbReference>
<dbReference type="EMBL" id="AECZ01000012">
    <property type="protein sequence ID" value="EFL51146.1"/>
    <property type="molecule type" value="Genomic_DNA"/>
</dbReference>
<keyword evidence="5" id="KW-0732">Signal</keyword>
<feature type="repeat" description="TPR" evidence="3">
    <location>
        <begin position="340"/>
        <end position="373"/>
    </location>
</feature>
<feature type="region of interest" description="Disordered" evidence="4">
    <location>
        <begin position="61"/>
        <end position="125"/>
    </location>
</feature>
<dbReference type="Gene3D" id="3.10.350.10">
    <property type="entry name" value="LysM domain"/>
    <property type="match status" value="3"/>
</dbReference>
<organism evidence="7 8">
    <name type="scientific">Solidesulfovibrio fructosivorans JJ]</name>
    <dbReference type="NCBI Taxonomy" id="596151"/>
    <lineage>
        <taxon>Bacteria</taxon>
        <taxon>Pseudomonadati</taxon>
        <taxon>Thermodesulfobacteriota</taxon>
        <taxon>Desulfovibrionia</taxon>
        <taxon>Desulfovibrionales</taxon>
        <taxon>Desulfovibrionaceae</taxon>
        <taxon>Solidesulfovibrio</taxon>
    </lineage>
</organism>
<feature type="signal peptide" evidence="5">
    <location>
        <begin position="1"/>
        <end position="23"/>
    </location>
</feature>
<sequence length="453" mass="49199">MPRLSRLVFPLLCLSLLATVRPAEVGAYTVKAGDTPVSIAKKHGVSVQDLLKANKGLDPRKMRVGESLTIPGGSSGKADKKHSEKEPKKEKAGKKAEGSSEKERAALARDKVKESKSQAKSGSYKVKKGDTLGAIAAKYDVSVDELLKANKSLHPKKMRIGQELVVPGAAPAKAEPAEKPARKAEKSRESHATTSTYTAHKRDTVHTVARKFHISVKELYRLNPGLGKKLHSGQKLNVPSKAVEPEAAPARTPAPEQAPAAVSEPERPASAPRTPEAAAPTEPAKPAKTAEPEAAPAKTGLQTSDAEAAFEKGIEFGKQNKFQQAVDSFNKAIKLNPNRADFYASRGHAHYYMKQYAKAIDDYTKAIEKNPNFALAYSMRGLSRTRSGQYQQAITDFNKAIGFGPNEADYYKGRGFTYLHLKQYGPMCEDYKKACTLGDCELLDSAKKEKLCQ</sequence>
<feature type="compositionally biased region" description="Basic and acidic residues" evidence="4">
    <location>
        <begin position="77"/>
        <end position="117"/>
    </location>
</feature>
<dbReference type="AlphaFoldDB" id="E1JWU2"/>
<evidence type="ECO:0000256" key="2">
    <source>
        <dbReference type="ARBA" id="ARBA00022803"/>
    </source>
</evidence>
<reference evidence="7 8" key="1">
    <citation type="submission" date="2010-08" db="EMBL/GenBank/DDBJ databases">
        <title>The draft genome of Desulfovibrio fructosovorans JJ.</title>
        <authorList>
            <consortium name="US DOE Joint Genome Institute (JGI-PGF)"/>
            <person name="Lucas S."/>
            <person name="Copeland A."/>
            <person name="Lapidus A."/>
            <person name="Cheng J.-F."/>
            <person name="Bruce D."/>
            <person name="Goodwin L."/>
            <person name="Pitluck S."/>
            <person name="Land M.L."/>
            <person name="Hauser L."/>
            <person name="Chang Y.-J."/>
            <person name="Jeffries C."/>
            <person name="Wall J.D."/>
            <person name="Stahl D.A."/>
            <person name="Arkin A.P."/>
            <person name="Dehal P."/>
            <person name="Stolyar S.M."/>
            <person name="Hazen T.C."/>
            <person name="Woyke T.J."/>
        </authorList>
    </citation>
    <scope>NUCLEOTIDE SEQUENCE [LARGE SCALE GENOMIC DNA]</scope>
    <source>
        <strain evidence="7 8">JJ</strain>
    </source>
</reference>
<feature type="domain" description="LysM" evidence="6">
    <location>
        <begin position="195"/>
        <end position="238"/>
    </location>
</feature>
<dbReference type="eggNOG" id="COG0457">
    <property type="taxonomic scope" value="Bacteria"/>
</dbReference>
<accession>E1JWU2</accession>
<dbReference type="GO" id="GO:0046813">
    <property type="term" value="P:receptor-mediated virion attachment to host cell"/>
    <property type="evidence" value="ECO:0007669"/>
    <property type="project" value="TreeGrafter"/>
</dbReference>
<feature type="chain" id="PRO_5003148199" evidence="5">
    <location>
        <begin position="24"/>
        <end position="453"/>
    </location>
</feature>
<dbReference type="InterPro" id="IPR018392">
    <property type="entry name" value="LysM"/>
</dbReference>
<dbReference type="STRING" id="596151.DesfrDRAFT_2091"/>
<feature type="compositionally biased region" description="Basic and acidic residues" evidence="4">
    <location>
        <begin position="175"/>
        <end position="191"/>
    </location>
</feature>
<feature type="region of interest" description="Disordered" evidence="4">
    <location>
        <begin position="169"/>
        <end position="202"/>
    </location>
</feature>
<feature type="region of interest" description="Disordered" evidence="4">
    <location>
        <begin position="241"/>
        <end position="303"/>
    </location>
</feature>
<dbReference type="Proteomes" id="UP000006250">
    <property type="component" value="Unassembled WGS sequence"/>
</dbReference>
<feature type="domain" description="LysM" evidence="6">
    <location>
        <begin position="26"/>
        <end position="70"/>
    </location>
</feature>
<proteinExistence type="predicted"/>
<dbReference type="GO" id="GO:0009279">
    <property type="term" value="C:cell outer membrane"/>
    <property type="evidence" value="ECO:0007669"/>
    <property type="project" value="TreeGrafter"/>
</dbReference>
<dbReference type="SUPFAM" id="SSF54106">
    <property type="entry name" value="LysM domain"/>
    <property type="match status" value="3"/>
</dbReference>
<dbReference type="PROSITE" id="PS50293">
    <property type="entry name" value="TPR_REGION"/>
    <property type="match status" value="2"/>
</dbReference>
<dbReference type="Gene3D" id="1.25.40.10">
    <property type="entry name" value="Tetratricopeptide repeat domain"/>
    <property type="match status" value="2"/>
</dbReference>
<feature type="domain" description="LysM" evidence="6">
    <location>
        <begin position="122"/>
        <end position="166"/>
    </location>
</feature>
<dbReference type="Pfam" id="PF00515">
    <property type="entry name" value="TPR_1"/>
    <property type="match status" value="2"/>
</dbReference>
<dbReference type="InterPro" id="IPR019734">
    <property type="entry name" value="TPR_rpt"/>
</dbReference>
<dbReference type="RefSeq" id="WP_005993632.1">
    <property type="nucleotide sequence ID" value="NZ_AECZ01000012.1"/>
</dbReference>
<protein>
    <submittedName>
        <fullName evidence="7">Peptidoglycan-binding lysin domain protein</fullName>
    </submittedName>
</protein>
<keyword evidence="2 3" id="KW-0802">TPR repeat</keyword>
<dbReference type="eggNOG" id="COG1388">
    <property type="taxonomic scope" value="Bacteria"/>
</dbReference>
<dbReference type="CDD" id="cd00118">
    <property type="entry name" value="LysM"/>
    <property type="match status" value="3"/>
</dbReference>
<dbReference type="SUPFAM" id="SSF48452">
    <property type="entry name" value="TPR-like"/>
    <property type="match status" value="1"/>
</dbReference>
<evidence type="ECO:0000313" key="7">
    <source>
        <dbReference type="EMBL" id="EFL51146.1"/>
    </source>
</evidence>
<gene>
    <name evidence="7" type="ORF">DesfrDRAFT_2091</name>
</gene>
<dbReference type="PANTHER" id="PTHR44858">
    <property type="entry name" value="TETRATRICOPEPTIDE REPEAT PROTEIN 6"/>
    <property type="match status" value="1"/>
</dbReference>
<dbReference type="PANTHER" id="PTHR44858:SF1">
    <property type="entry name" value="UDP-N-ACETYLGLUCOSAMINE--PEPTIDE N-ACETYLGLUCOSAMINYLTRANSFERASE SPINDLY-RELATED"/>
    <property type="match status" value="1"/>
</dbReference>
<dbReference type="PROSITE" id="PS51782">
    <property type="entry name" value="LYSM"/>
    <property type="match status" value="3"/>
</dbReference>
<dbReference type="InterPro" id="IPR050498">
    <property type="entry name" value="Ycf3"/>
</dbReference>
<name>E1JWU2_SOLFR</name>
<evidence type="ECO:0000259" key="6">
    <source>
        <dbReference type="PROSITE" id="PS51782"/>
    </source>
</evidence>
<dbReference type="OrthoDB" id="9811837at2"/>
<feature type="repeat" description="TPR" evidence="3">
    <location>
        <begin position="306"/>
        <end position="339"/>
    </location>
</feature>